<comment type="caution">
    <text evidence="3">The sequence shown here is derived from an EMBL/GenBank/DDBJ whole genome shotgun (WGS) entry which is preliminary data.</text>
</comment>
<accession>A0A1Y2CAT6</accession>
<dbReference type="EMBL" id="MCGO01000023">
    <property type="protein sequence ID" value="ORY44153.1"/>
    <property type="molecule type" value="Genomic_DNA"/>
</dbReference>
<dbReference type="InterPro" id="IPR036997">
    <property type="entry name" value="PA28_C_sf"/>
</dbReference>
<feature type="region of interest" description="Disordered" evidence="1">
    <location>
        <begin position="67"/>
        <end position="89"/>
    </location>
</feature>
<gene>
    <name evidence="3" type="ORF">BCR33DRAFT_850774</name>
</gene>
<name>A0A1Y2CAT6_9FUNG</name>
<reference evidence="3 4" key="1">
    <citation type="submission" date="2016-07" db="EMBL/GenBank/DDBJ databases">
        <title>Pervasive Adenine N6-methylation of Active Genes in Fungi.</title>
        <authorList>
            <consortium name="DOE Joint Genome Institute"/>
            <person name="Mondo S.J."/>
            <person name="Dannebaum R.O."/>
            <person name="Kuo R.C."/>
            <person name="Labutti K."/>
            <person name="Haridas S."/>
            <person name="Kuo A."/>
            <person name="Salamov A."/>
            <person name="Ahrendt S.R."/>
            <person name="Lipzen A."/>
            <person name="Sullivan W."/>
            <person name="Andreopoulos W.B."/>
            <person name="Clum A."/>
            <person name="Lindquist E."/>
            <person name="Daum C."/>
            <person name="Ramamoorthy G.K."/>
            <person name="Gryganskyi A."/>
            <person name="Culley D."/>
            <person name="Magnuson J.K."/>
            <person name="James T.Y."/>
            <person name="O'Malley M.A."/>
            <person name="Stajich J.E."/>
            <person name="Spatafora J.W."/>
            <person name="Visel A."/>
            <person name="Grigoriev I.V."/>
        </authorList>
    </citation>
    <scope>NUCLEOTIDE SEQUENCE [LARGE SCALE GENOMIC DNA]</scope>
    <source>
        <strain evidence="3 4">JEL800</strain>
    </source>
</reference>
<evidence type="ECO:0000256" key="1">
    <source>
        <dbReference type="SAM" id="MobiDB-lite"/>
    </source>
</evidence>
<evidence type="ECO:0000259" key="2">
    <source>
        <dbReference type="Pfam" id="PF02252"/>
    </source>
</evidence>
<dbReference type="InterPro" id="IPR003186">
    <property type="entry name" value="PA28_C"/>
</dbReference>
<feature type="compositionally biased region" description="Polar residues" evidence="1">
    <location>
        <begin position="67"/>
        <end position="82"/>
    </location>
</feature>
<protein>
    <recommendedName>
        <fullName evidence="2">Proteasome activator PA28 C-terminal domain-containing protein</fullName>
    </recommendedName>
</protein>
<dbReference type="Proteomes" id="UP000193642">
    <property type="component" value="Unassembled WGS sequence"/>
</dbReference>
<dbReference type="GO" id="GO:0008537">
    <property type="term" value="C:proteasome activator complex"/>
    <property type="evidence" value="ECO:0007669"/>
    <property type="project" value="InterPro"/>
</dbReference>
<proteinExistence type="predicted"/>
<dbReference type="Gene3D" id="1.20.120.180">
    <property type="entry name" value="Proteasome activator pa28, C-terminal domain"/>
    <property type="match status" value="1"/>
</dbReference>
<dbReference type="InterPro" id="IPR036252">
    <property type="entry name" value="Proteasome_activ_sf"/>
</dbReference>
<feature type="domain" description="Proteasome activator PA28 C-terminal" evidence="2">
    <location>
        <begin position="118"/>
        <end position="229"/>
    </location>
</feature>
<sequence>MAVTSNSIELAELSLTLHHLSFTKPFQPSANLRALQQRTIFSPSHPSRHSTRPVHIDSLSHPEPETNASFILSSPPIDSTATPKKRRRVSTGFVATPVPHPSNTISNLENSYDTAPGVNEKVKELMRVTKRQVTQLLTSMTHIKTWVQLDHPDIPRFPIADEISTVEKWGADVLDGFPAYHAKRAQYVKENKESESGDWLEAIAELDSVQLWHLQGVLWEVVQICGIFYGELESVVAKI</sequence>
<evidence type="ECO:0000313" key="3">
    <source>
        <dbReference type="EMBL" id="ORY44153.1"/>
    </source>
</evidence>
<evidence type="ECO:0000313" key="4">
    <source>
        <dbReference type="Proteomes" id="UP000193642"/>
    </source>
</evidence>
<dbReference type="SUPFAM" id="SSF47216">
    <property type="entry name" value="Proteasome activator"/>
    <property type="match status" value="1"/>
</dbReference>
<keyword evidence="4" id="KW-1185">Reference proteome</keyword>
<dbReference type="OrthoDB" id="2140050at2759"/>
<dbReference type="AlphaFoldDB" id="A0A1Y2CAT6"/>
<organism evidence="3 4">
    <name type="scientific">Rhizoclosmatium globosum</name>
    <dbReference type="NCBI Taxonomy" id="329046"/>
    <lineage>
        <taxon>Eukaryota</taxon>
        <taxon>Fungi</taxon>
        <taxon>Fungi incertae sedis</taxon>
        <taxon>Chytridiomycota</taxon>
        <taxon>Chytridiomycota incertae sedis</taxon>
        <taxon>Chytridiomycetes</taxon>
        <taxon>Chytridiales</taxon>
        <taxon>Chytriomycetaceae</taxon>
        <taxon>Rhizoclosmatium</taxon>
    </lineage>
</organism>
<dbReference type="Pfam" id="PF02252">
    <property type="entry name" value="PA28_C"/>
    <property type="match status" value="1"/>
</dbReference>